<dbReference type="EMBL" id="CAVMJV010000103">
    <property type="protein sequence ID" value="CAK5098133.1"/>
    <property type="molecule type" value="Genomic_DNA"/>
</dbReference>
<reference evidence="1" key="1">
    <citation type="submission" date="2023-11" db="EMBL/GenBank/DDBJ databases">
        <authorList>
            <person name="Poullet M."/>
        </authorList>
    </citation>
    <scope>NUCLEOTIDE SEQUENCE</scope>
    <source>
        <strain evidence="1">E1834</strain>
    </source>
</reference>
<keyword evidence="2" id="KW-1185">Reference proteome</keyword>
<sequence length="99" mass="11646">MGLINWSRVIKFVFTPTFYFNELTFSSKSLMFLIYFLTTFSYFNELSFSNKSLSFLLFLNSTLFFSAETLFSYLFFTTPFLNSLAFLSMIAADKTKSNW</sequence>
<dbReference type="Proteomes" id="UP001497535">
    <property type="component" value="Unassembled WGS sequence"/>
</dbReference>
<evidence type="ECO:0000313" key="1">
    <source>
        <dbReference type="EMBL" id="CAK5098133.1"/>
    </source>
</evidence>
<gene>
    <name evidence="1" type="ORF">MENTE1834_LOCUS41527</name>
</gene>
<comment type="caution">
    <text evidence="1">The sequence shown here is derived from an EMBL/GenBank/DDBJ whole genome shotgun (WGS) entry which is preliminary data.</text>
</comment>
<proteinExistence type="predicted"/>
<name>A0ACB1AR26_MELEN</name>
<accession>A0ACB1AR26</accession>
<evidence type="ECO:0000313" key="2">
    <source>
        <dbReference type="Proteomes" id="UP001497535"/>
    </source>
</evidence>
<organism evidence="1 2">
    <name type="scientific">Meloidogyne enterolobii</name>
    <name type="common">Root-knot nematode worm</name>
    <name type="synonym">Meloidogyne mayaguensis</name>
    <dbReference type="NCBI Taxonomy" id="390850"/>
    <lineage>
        <taxon>Eukaryota</taxon>
        <taxon>Metazoa</taxon>
        <taxon>Ecdysozoa</taxon>
        <taxon>Nematoda</taxon>
        <taxon>Chromadorea</taxon>
        <taxon>Rhabditida</taxon>
        <taxon>Tylenchina</taxon>
        <taxon>Tylenchomorpha</taxon>
        <taxon>Tylenchoidea</taxon>
        <taxon>Meloidogynidae</taxon>
        <taxon>Meloidogyninae</taxon>
        <taxon>Meloidogyne</taxon>
    </lineage>
</organism>
<protein>
    <submittedName>
        <fullName evidence="1">Uncharacterized protein</fullName>
    </submittedName>
</protein>